<dbReference type="InterPro" id="IPR035992">
    <property type="entry name" value="Ricin_B-like_lectins"/>
</dbReference>
<evidence type="ECO:0000313" key="21">
    <source>
        <dbReference type="Proteomes" id="UP000277928"/>
    </source>
</evidence>
<evidence type="ECO:0000256" key="16">
    <source>
        <dbReference type="ARBA" id="ARBA00023211"/>
    </source>
</evidence>
<dbReference type="PANTHER" id="PTHR11675:SF68">
    <property type="entry name" value="N-ACETYLGALACTOSAMINYLTRANSFERASE 7"/>
    <property type="match status" value="1"/>
</dbReference>
<dbReference type="UniPathway" id="UPA00378"/>
<keyword evidence="8" id="KW-0479">Metal-binding</keyword>
<evidence type="ECO:0000256" key="6">
    <source>
        <dbReference type="ARBA" id="ARBA00022679"/>
    </source>
</evidence>
<dbReference type="InterPro" id="IPR045885">
    <property type="entry name" value="GalNAc-T"/>
</dbReference>
<dbReference type="Gene3D" id="3.90.550.10">
    <property type="entry name" value="Spore Coat Polysaccharide Biosynthesis Protein SpsA, Chain A"/>
    <property type="match status" value="1"/>
</dbReference>
<keyword evidence="13" id="KW-0472">Membrane</keyword>
<keyword evidence="15" id="KW-0325">Glycoprotein</keyword>
<dbReference type="SMART" id="SM00458">
    <property type="entry name" value="RICIN"/>
    <property type="match status" value="1"/>
</dbReference>
<comment type="pathway">
    <text evidence="3 17">Protein modification; protein glycosylation.</text>
</comment>
<keyword evidence="5 17" id="KW-0328">Glycosyltransferase</keyword>
<dbReference type="FunFam" id="3.90.550.10:FF:000053">
    <property type="entry name" value="Polypeptide N-acetylgalactosaminyltransferase"/>
    <property type="match status" value="1"/>
</dbReference>
<protein>
    <recommendedName>
        <fullName evidence="17">Polypeptide N-acetylgalactosaminyltransferase</fullName>
        <ecNumber evidence="17">2.4.1.-</ecNumber>
    </recommendedName>
    <alternativeName>
        <fullName evidence="17">Protein-UDP acetylgalactosaminyltransferase</fullName>
    </alternativeName>
</protein>
<keyword evidence="14 17" id="KW-1015">Disulfide bond</keyword>
<dbReference type="SUPFAM" id="SSF50370">
    <property type="entry name" value="Ricin B-like lectins"/>
    <property type="match status" value="1"/>
</dbReference>
<dbReference type="Proteomes" id="UP000277928">
    <property type="component" value="Unassembled WGS sequence"/>
</dbReference>
<evidence type="ECO:0000256" key="9">
    <source>
        <dbReference type="ARBA" id="ARBA00022734"/>
    </source>
</evidence>
<reference evidence="20 21" key="1">
    <citation type="submission" date="2018-08" db="EMBL/GenBank/DDBJ databases">
        <authorList>
            <person name="Laetsch R D."/>
            <person name="Stevens L."/>
            <person name="Kumar S."/>
            <person name="Blaxter L. M."/>
        </authorList>
    </citation>
    <scope>NUCLEOTIDE SEQUENCE [LARGE SCALE GENOMIC DNA]</scope>
</reference>
<dbReference type="OMA" id="QWFMDNI"/>
<keyword evidence="7" id="KW-0812">Transmembrane</keyword>
<evidence type="ECO:0000259" key="19">
    <source>
        <dbReference type="SMART" id="SM00458"/>
    </source>
</evidence>
<keyword evidence="9 17" id="KW-0430">Lectin</keyword>
<dbReference type="Pfam" id="PF00535">
    <property type="entry name" value="Glycos_transf_2"/>
    <property type="match status" value="1"/>
</dbReference>
<evidence type="ECO:0000256" key="14">
    <source>
        <dbReference type="ARBA" id="ARBA00023157"/>
    </source>
</evidence>
<dbReference type="Pfam" id="PF00652">
    <property type="entry name" value="Ricin_B_lectin"/>
    <property type="match status" value="1"/>
</dbReference>
<comment type="similarity">
    <text evidence="4 17">Belongs to the glycosyltransferase 2 family. GalNAc-T subfamily.</text>
</comment>
<evidence type="ECO:0000256" key="2">
    <source>
        <dbReference type="ARBA" id="ARBA00004323"/>
    </source>
</evidence>
<evidence type="ECO:0000256" key="11">
    <source>
        <dbReference type="ARBA" id="ARBA00022989"/>
    </source>
</evidence>
<feature type="domain" description="Ricin B lectin" evidence="19">
    <location>
        <begin position="524"/>
        <end position="644"/>
    </location>
</feature>
<dbReference type="GO" id="GO:0046872">
    <property type="term" value="F:metal ion binding"/>
    <property type="evidence" value="ECO:0007669"/>
    <property type="project" value="UniProtKB-KW"/>
</dbReference>
<evidence type="ECO:0000256" key="12">
    <source>
        <dbReference type="ARBA" id="ARBA00023034"/>
    </source>
</evidence>
<sequence length="649" mass="74562">MPSSQSASVLAGSSANSYYILDGNDSQNADMMDFDDGSGPIDPRFEKQQQLLHTDFYNDFGDLFDNVKEIVWGRAKYNVEAPRGILHGRKRVVHEEELRIGRKSNEPMKRSSDGDELPGDRDPDTIFKLGKIGNYEPKEAQRKPGNHGEMGKPVLVDKNLPEVKQAMREYGFNTYVSDMISLNRSIPDVRMDECKYWHYPEELPTVSIIIAFHNEGWTPLLRTVHSVLLRSPPHLIKEIILVDDFSDKEHLKDRLLVYLKQFNGKVKLIRNAEREGLIRTRSIGAKEAVGDVVIFLDAHCEVNINWLPPLLAPIRHNRKVMTVPVIDGIDKDDWSYRIVYDSVDKHYRGIFEWGLLYKETEISGKELTRRKYSSEPFRSPTHAGGLFAINRKWFEELGYYDPGLQIWGGEQYELSFKIWQCGGGILFVPCSHVGHVYRSHMPYGFGKLSGKPVISTNMLRVIKTWMDEYDKYYYIREPSTKHRLPGDISLQLKLRKSLNCKSFKWYMEKVAYDVLVSYPLPPENHVWGEAKNHATGKCIDTMGRPVPGIVVATPCHGYGGHQLIRLNWKGQLTQGEWCIIPVDGNLITKHCVKGTVDGPFVYDEKSEQIITGDLCLTAAKSMDHSTLSMEKCDSENQWQKWRWREIYID</sequence>
<dbReference type="CDD" id="cd02510">
    <property type="entry name" value="pp-GalNAc-T"/>
    <property type="match status" value="1"/>
</dbReference>
<keyword evidence="16 17" id="KW-0464">Manganese</keyword>
<dbReference type="GO" id="GO:0006493">
    <property type="term" value="P:protein O-linked glycosylation"/>
    <property type="evidence" value="ECO:0007669"/>
    <property type="project" value="TreeGrafter"/>
</dbReference>
<evidence type="ECO:0000256" key="10">
    <source>
        <dbReference type="ARBA" id="ARBA00022968"/>
    </source>
</evidence>
<dbReference type="InterPro" id="IPR000772">
    <property type="entry name" value="Ricin_B_lectin"/>
</dbReference>
<dbReference type="PROSITE" id="PS50231">
    <property type="entry name" value="RICIN_B_LECTIN"/>
    <property type="match status" value="1"/>
</dbReference>
<evidence type="ECO:0000256" key="15">
    <source>
        <dbReference type="ARBA" id="ARBA00023180"/>
    </source>
</evidence>
<keyword evidence="10" id="KW-0735">Signal-anchor</keyword>
<feature type="compositionally biased region" description="Basic and acidic residues" evidence="18">
    <location>
        <begin position="97"/>
        <end position="125"/>
    </location>
</feature>
<evidence type="ECO:0000256" key="5">
    <source>
        <dbReference type="ARBA" id="ARBA00022676"/>
    </source>
</evidence>
<evidence type="ECO:0000313" key="20">
    <source>
        <dbReference type="EMBL" id="VDK79709.1"/>
    </source>
</evidence>
<dbReference type="AlphaFoldDB" id="A0A3P6T8S4"/>
<dbReference type="STRING" id="42156.A0A3P6T8S4"/>
<keyword evidence="11" id="KW-1133">Transmembrane helix</keyword>
<keyword evidence="21" id="KW-1185">Reference proteome</keyword>
<evidence type="ECO:0000256" key="4">
    <source>
        <dbReference type="ARBA" id="ARBA00005680"/>
    </source>
</evidence>
<keyword evidence="12 17" id="KW-0333">Golgi apparatus</keyword>
<dbReference type="SUPFAM" id="SSF53448">
    <property type="entry name" value="Nucleotide-diphospho-sugar transferases"/>
    <property type="match status" value="1"/>
</dbReference>
<dbReference type="InterPro" id="IPR001173">
    <property type="entry name" value="Glyco_trans_2-like"/>
</dbReference>
<evidence type="ECO:0000256" key="18">
    <source>
        <dbReference type="SAM" id="MobiDB-lite"/>
    </source>
</evidence>
<dbReference type="GO" id="GO:0000139">
    <property type="term" value="C:Golgi membrane"/>
    <property type="evidence" value="ECO:0007669"/>
    <property type="project" value="UniProtKB-SubCell"/>
</dbReference>
<dbReference type="GO" id="GO:0030246">
    <property type="term" value="F:carbohydrate binding"/>
    <property type="evidence" value="ECO:0007669"/>
    <property type="project" value="UniProtKB-KW"/>
</dbReference>
<evidence type="ECO:0000256" key="1">
    <source>
        <dbReference type="ARBA" id="ARBA00001936"/>
    </source>
</evidence>
<keyword evidence="6 17" id="KW-0808">Transferase</keyword>
<evidence type="ECO:0000256" key="7">
    <source>
        <dbReference type="ARBA" id="ARBA00022692"/>
    </source>
</evidence>
<dbReference type="PANTHER" id="PTHR11675">
    <property type="entry name" value="N-ACETYLGALACTOSAMINYLTRANSFERASE"/>
    <property type="match status" value="1"/>
</dbReference>
<dbReference type="OrthoDB" id="330637at2759"/>
<dbReference type="CDD" id="cd23437">
    <property type="entry name" value="beta-trefoil_Ricin_GALNT7"/>
    <property type="match status" value="1"/>
</dbReference>
<feature type="region of interest" description="Disordered" evidence="18">
    <location>
        <begin position="97"/>
        <end position="153"/>
    </location>
</feature>
<evidence type="ECO:0000256" key="13">
    <source>
        <dbReference type="ARBA" id="ARBA00023136"/>
    </source>
</evidence>
<evidence type="ECO:0000256" key="3">
    <source>
        <dbReference type="ARBA" id="ARBA00004922"/>
    </source>
</evidence>
<comment type="subcellular location">
    <subcellularLocation>
        <location evidence="2 17">Golgi apparatus membrane</location>
        <topology evidence="2 17">Single-pass type II membrane protein</topology>
    </subcellularLocation>
</comment>
<name>A0A3P6T8S4_LITSI</name>
<proteinExistence type="inferred from homology"/>
<evidence type="ECO:0000256" key="8">
    <source>
        <dbReference type="ARBA" id="ARBA00022723"/>
    </source>
</evidence>
<dbReference type="EMBL" id="UYRX01000305">
    <property type="protein sequence ID" value="VDK79709.1"/>
    <property type="molecule type" value="Genomic_DNA"/>
</dbReference>
<dbReference type="Gene3D" id="2.80.10.50">
    <property type="match status" value="1"/>
</dbReference>
<comment type="cofactor">
    <cofactor evidence="1 17">
        <name>Mn(2+)</name>
        <dbReference type="ChEBI" id="CHEBI:29035"/>
    </cofactor>
</comment>
<evidence type="ECO:0000256" key="17">
    <source>
        <dbReference type="RuleBase" id="RU361242"/>
    </source>
</evidence>
<dbReference type="InterPro" id="IPR029044">
    <property type="entry name" value="Nucleotide-diphossugar_trans"/>
</dbReference>
<dbReference type="EC" id="2.4.1.-" evidence="17"/>
<dbReference type="GO" id="GO:0004653">
    <property type="term" value="F:polypeptide N-acetylgalactosaminyltransferase activity"/>
    <property type="evidence" value="ECO:0007669"/>
    <property type="project" value="TreeGrafter"/>
</dbReference>
<organism evidence="20 21">
    <name type="scientific">Litomosoides sigmodontis</name>
    <name type="common">Filarial nematode worm</name>
    <dbReference type="NCBI Taxonomy" id="42156"/>
    <lineage>
        <taxon>Eukaryota</taxon>
        <taxon>Metazoa</taxon>
        <taxon>Ecdysozoa</taxon>
        <taxon>Nematoda</taxon>
        <taxon>Chromadorea</taxon>
        <taxon>Rhabditida</taxon>
        <taxon>Spirurina</taxon>
        <taxon>Spiruromorpha</taxon>
        <taxon>Filarioidea</taxon>
        <taxon>Onchocercidae</taxon>
        <taxon>Litomosoides</taxon>
    </lineage>
</organism>
<accession>A0A3P6T8S4</accession>
<gene>
    <name evidence="20" type="ORF">NLS_LOCUS4629</name>
</gene>